<organism evidence="1 2">
    <name type="scientific">Portunus trituberculatus</name>
    <name type="common">Swimming crab</name>
    <name type="synonym">Neptunus trituberculatus</name>
    <dbReference type="NCBI Taxonomy" id="210409"/>
    <lineage>
        <taxon>Eukaryota</taxon>
        <taxon>Metazoa</taxon>
        <taxon>Ecdysozoa</taxon>
        <taxon>Arthropoda</taxon>
        <taxon>Crustacea</taxon>
        <taxon>Multicrustacea</taxon>
        <taxon>Malacostraca</taxon>
        <taxon>Eumalacostraca</taxon>
        <taxon>Eucarida</taxon>
        <taxon>Decapoda</taxon>
        <taxon>Pleocyemata</taxon>
        <taxon>Brachyura</taxon>
        <taxon>Eubrachyura</taxon>
        <taxon>Portunoidea</taxon>
        <taxon>Portunidae</taxon>
        <taxon>Portuninae</taxon>
        <taxon>Portunus</taxon>
    </lineage>
</organism>
<reference evidence="1 2" key="1">
    <citation type="submission" date="2019-05" db="EMBL/GenBank/DDBJ databases">
        <title>Another draft genome of Portunus trituberculatus and its Hox gene families provides insights of decapod evolution.</title>
        <authorList>
            <person name="Jeong J.-H."/>
            <person name="Song I."/>
            <person name="Kim S."/>
            <person name="Choi T."/>
            <person name="Kim D."/>
            <person name="Ryu S."/>
            <person name="Kim W."/>
        </authorList>
    </citation>
    <scope>NUCLEOTIDE SEQUENCE [LARGE SCALE GENOMIC DNA]</scope>
    <source>
        <tissue evidence="1">Muscle</tissue>
    </source>
</reference>
<protein>
    <submittedName>
        <fullName evidence="1">Uncharacterized protein</fullName>
    </submittedName>
</protein>
<proteinExistence type="predicted"/>
<dbReference type="AlphaFoldDB" id="A0A5B7CPR8"/>
<sequence>MDVPKSKSEGKSEDQFERLLERSRDRYSIFFVLMKRRQTVPWGVTLALTRPWRWLWLRPLHLSLLRDMAAT</sequence>
<comment type="caution">
    <text evidence="1">The sequence shown here is derived from an EMBL/GenBank/DDBJ whole genome shotgun (WGS) entry which is preliminary data.</text>
</comment>
<dbReference type="EMBL" id="VSRR010000178">
    <property type="protein sequence ID" value="MPC11727.1"/>
    <property type="molecule type" value="Genomic_DNA"/>
</dbReference>
<keyword evidence="2" id="KW-1185">Reference proteome</keyword>
<evidence type="ECO:0000313" key="1">
    <source>
        <dbReference type="EMBL" id="MPC11727.1"/>
    </source>
</evidence>
<evidence type="ECO:0000313" key="2">
    <source>
        <dbReference type="Proteomes" id="UP000324222"/>
    </source>
</evidence>
<accession>A0A5B7CPR8</accession>
<dbReference type="Proteomes" id="UP000324222">
    <property type="component" value="Unassembled WGS sequence"/>
</dbReference>
<name>A0A5B7CPR8_PORTR</name>
<gene>
    <name evidence="1" type="ORF">E2C01_004401</name>
</gene>